<sequence>MSQPKPLKCLNNSKEFWDAFKIPQSILANQPPTPEISQTSSASSSSSPSPFPSYLLTKLPTDLLLYLFQEDSFGLGLSHGLDRLSHLALALTCKPLLHFAAGNLKSSQCLPLTVPSLHRHQDRLGLRPGEPPCPALVRLHHILAGFPSPSSSSPPPPAPLSTRATQLQVLSTATARATSSFLLSSLSYLVSKSDQQQLVEEDDLRYCPACCHDRPRSHRFWERRVGRGPRFWTAAAHAAADQAATIAYCIEARMWSGGVLNECPACFLRAVAQLEPWRRIGPWIPRS</sequence>
<keyword evidence="2" id="KW-1185">Reference proteome</keyword>
<dbReference type="Proteomes" id="UP001480595">
    <property type="component" value="Unassembled WGS sequence"/>
</dbReference>
<evidence type="ECO:0008006" key="3">
    <source>
        <dbReference type="Google" id="ProtNLM"/>
    </source>
</evidence>
<reference evidence="1 2" key="1">
    <citation type="submission" date="2023-01" db="EMBL/GenBank/DDBJ databases">
        <title>Analysis of 21 Apiospora genomes using comparative genomics revels a genus with tremendous synthesis potential of carbohydrate active enzymes and secondary metabolites.</title>
        <authorList>
            <person name="Sorensen T."/>
        </authorList>
    </citation>
    <scope>NUCLEOTIDE SEQUENCE [LARGE SCALE GENOMIC DNA]</scope>
    <source>
        <strain evidence="1 2">CBS 135458</strain>
    </source>
</reference>
<proteinExistence type="predicted"/>
<dbReference type="RefSeq" id="XP_066710434.1">
    <property type="nucleotide sequence ID" value="XM_066861324.1"/>
</dbReference>
<accession>A0ABR1TQN9</accession>
<gene>
    <name evidence="1" type="ORF">PG994_009915</name>
</gene>
<dbReference type="GeneID" id="92094387"/>
<evidence type="ECO:0000313" key="2">
    <source>
        <dbReference type="Proteomes" id="UP001480595"/>
    </source>
</evidence>
<comment type="caution">
    <text evidence="1">The sequence shown here is derived from an EMBL/GenBank/DDBJ whole genome shotgun (WGS) entry which is preliminary data.</text>
</comment>
<dbReference type="EMBL" id="JAQQWL010000011">
    <property type="protein sequence ID" value="KAK8048185.1"/>
    <property type="molecule type" value="Genomic_DNA"/>
</dbReference>
<protein>
    <recommendedName>
        <fullName evidence="3">F-box domain-containing protein</fullName>
    </recommendedName>
</protein>
<organism evidence="1 2">
    <name type="scientific">Apiospora phragmitis</name>
    <dbReference type="NCBI Taxonomy" id="2905665"/>
    <lineage>
        <taxon>Eukaryota</taxon>
        <taxon>Fungi</taxon>
        <taxon>Dikarya</taxon>
        <taxon>Ascomycota</taxon>
        <taxon>Pezizomycotina</taxon>
        <taxon>Sordariomycetes</taxon>
        <taxon>Xylariomycetidae</taxon>
        <taxon>Amphisphaeriales</taxon>
        <taxon>Apiosporaceae</taxon>
        <taxon>Apiospora</taxon>
    </lineage>
</organism>
<evidence type="ECO:0000313" key="1">
    <source>
        <dbReference type="EMBL" id="KAK8048185.1"/>
    </source>
</evidence>
<name>A0ABR1TQN9_9PEZI</name>